<sequence>MPTDSRSLQLPAELRAQIYMHVFNKSQFLIDAEGRSALTNVTSSECHRKDFRPDHPPETHERCFALHSLSCSCKQIYVETRNTIYKECFFVIPSRTAMRRSELYGSLQPPWALKIHRLALGKAHQLALFTMVYPSILTPHQGPRGDAITFLQLPNLKQLSICWDINPRKFENYARPGYGPQIKRLILLKKAFHFEIHMHLFRWTAKGGRYTIATAALRGTTLTMSYLENKDKHITKKGDLNYDVEEALRAVVYLSSAAPWRRNMLHDLAYWQHLDDTSGQNYTLESLRSRLAQLKRSDLDRVIESIAEERRPAFKVSWERHFGGEALACEHSRPIPDF</sequence>
<dbReference type="EMBL" id="JAVHJV010000010">
    <property type="protein sequence ID" value="KAK5939658.1"/>
    <property type="molecule type" value="Genomic_DNA"/>
</dbReference>
<evidence type="ECO:0000313" key="3">
    <source>
        <dbReference type="Proteomes" id="UP001334248"/>
    </source>
</evidence>
<dbReference type="Pfam" id="PF24864">
    <property type="entry name" value="DUF7730"/>
    <property type="match status" value="1"/>
</dbReference>
<dbReference type="GeneID" id="90001486"/>
<dbReference type="PANTHER" id="PTHR38790:SF4">
    <property type="entry name" value="2EXR DOMAIN-CONTAINING PROTEIN"/>
    <property type="match status" value="1"/>
</dbReference>
<protein>
    <recommendedName>
        <fullName evidence="1">DUF7730 domain-containing protein</fullName>
    </recommendedName>
</protein>
<proteinExistence type="predicted"/>
<keyword evidence="3" id="KW-1185">Reference proteome</keyword>
<evidence type="ECO:0000259" key="1">
    <source>
        <dbReference type="Pfam" id="PF24864"/>
    </source>
</evidence>
<gene>
    <name evidence="2" type="ORF">PMZ80_008037</name>
</gene>
<dbReference type="RefSeq" id="XP_064727748.1">
    <property type="nucleotide sequence ID" value="XM_064876441.1"/>
</dbReference>
<dbReference type="PANTHER" id="PTHR38790">
    <property type="entry name" value="2EXR DOMAIN-CONTAINING PROTEIN-RELATED"/>
    <property type="match status" value="1"/>
</dbReference>
<evidence type="ECO:0000313" key="2">
    <source>
        <dbReference type="EMBL" id="KAK5939658.1"/>
    </source>
</evidence>
<organism evidence="2 3">
    <name type="scientific">Knufia obscura</name>
    <dbReference type="NCBI Taxonomy" id="1635080"/>
    <lineage>
        <taxon>Eukaryota</taxon>
        <taxon>Fungi</taxon>
        <taxon>Dikarya</taxon>
        <taxon>Ascomycota</taxon>
        <taxon>Pezizomycotina</taxon>
        <taxon>Eurotiomycetes</taxon>
        <taxon>Chaetothyriomycetidae</taxon>
        <taxon>Chaetothyriales</taxon>
        <taxon>Trichomeriaceae</taxon>
        <taxon>Knufia</taxon>
    </lineage>
</organism>
<name>A0ABR0RGA6_9EURO</name>
<feature type="domain" description="DUF7730" evidence="1">
    <location>
        <begin position="9"/>
        <end position="121"/>
    </location>
</feature>
<dbReference type="InterPro" id="IPR056632">
    <property type="entry name" value="DUF7730"/>
</dbReference>
<dbReference type="Proteomes" id="UP001334248">
    <property type="component" value="Unassembled WGS sequence"/>
</dbReference>
<reference evidence="2 3" key="1">
    <citation type="journal article" date="2023" name="Res Sq">
        <title>Genomic and morphological characterization of Knufia obscura isolated from the Mars 2020 spacecraft assembly facility.</title>
        <authorList>
            <person name="Chander A.M."/>
            <person name="Teixeira M.M."/>
            <person name="Singh N.K."/>
            <person name="Williams M.P."/>
            <person name="Parker C.W."/>
            <person name="Leo P."/>
            <person name="Stajich J.E."/>
            <person name="Torok T."/>
            <person name="Tighe S."/>
            <person name="Mason C.E."/>
            <person name="Venkateswaran K."/>
        </authorList>
    </citation>
    <scope>NUCLEOTIDE SEQUENCE [LARGE SCALE GENOMIC DNA]</scope>
    <source>
        <strain evidence="2 3">CCFEE 5817</strain>
    </source>
</reference>
<accession>A0ABR0RGA6</accession>
<comment type="caution">
    <text evidence="2">The sequence shown here is derived from an EMBL/GenBank/DDBJ whole genome shotgun (WGS) entry which is preliminary data.</text>
</comment>